<comment type="similarity">
    <text evidence="4">Belongs to the interleukin-1 receptor family.</text>
</comment>
<evidence type="ECO:0000256" key="12">
    <source>
        <dbReference type="ARBA" id="ARBA00023027"/>
    </source>
</evidence>
<feature type="signal peptide" evidence="20">
    <location>
        <begin position="1"/>
        <end position="20"/>
    </location>
</feature>
<evidence type="ECO:0000256" key="5">
    <source>
        <dbReference type="ARBA" id="ARBA00022475"/>
    </source>
</evidence>
<dbReference type="PANTHER" id="PTHR11890:SF26">
    <property type="entry name" value="INTERLEUKIN-1 RECEPTOR TYPE 1"/>
    <property type="match status" value="1"/>
</dbReference>
<dbReference type="Ensembl" id="ENSPSIT00000019248.1">
    <property type="protein sequence ID" value="ENSPSIP00000019158.1"/>
    <property type="gene ID" value="ENSPSIG00000016859.1"/>
</dbReference>
<keyword evidence="15" id="KW-0675">Receptor</keyword>
<dbReference type="GeneTree" id="ENSGT01090000259985"/>
<evidence type="ECO:0000256" key="18">
    <source>
        <dbReference type="ARBA" id="ARBA00023319"/>
    </source>
</evidence>
<keyword evidence="12" id="KW-0520">NAD</keyword>
<dbReference type="PRINTS" id="PR01536">
    <property type="entry name" value="INTRLKN1R12F"/>
</dbReference>
<comment type="subcellular location">
    <subcellularLocation>
        <location evidence="1">Cell membrane</location>
    </subcellularLocation>
    <subcellularLocation>
        <location evidence="2">Membrane</location>
        <topology evidence="2">Single-pass type I membrane protein</topology>
    </subcellularLocation>
    <subcellularLocation>
        <location evidence="3">Secreted</location>
    </subcellularLocation>
</comment>
<feature type="domain" description="TIR" evidence="21">
    <location>
        <begin position="386"/>
        <end position="541"/>
    </location>
</feature>
<evidence type="ECO:0000256" key="10">
    <source>
        <dbReference type="ARBA" id="ARBA00022801"/>
    </source>
</evidence>
<proteinExistence type="inferred from homology"/>
<dbReference type="InterPro" id="IPR004074">
    <property type="entry name" value="IL-1_rcpt_I/II-typ"/>
</dbReference>
<evidence type="ECO:0000256" key="7">
    <source>
        <dbReference type="ARBA" id="ARBA00022692"/>
    </source>
</evidence>
<evidence type="ECO:0000256" key="16">
    <source>
        <dbReference type="ARBA" id="ARBA00023180"/>
    </source>
</evidence>
<evidence type="ECO:0000256" key="15">
    <source>
        <dbReference type="ARBA" id="ARBA00023170"/>
    </source>
</evidence>
<dbReference type="InterPro" id="IPR003599">
    <property type="entry name" value="Ig_sub"/>
</dbReference>
<sequence length="555" mass="64199">MTATTLFSCSITVFLYSIKAEECKVYDVFLNQNFVHEGQPLAVNCSVHRTPKLENIDYNVTWFKSGSQTSVAKDKHSRIHQQNNLIWFLPATLEDSGSYECVIRNLTSCRKIYMKLTVFKNIYGLCFNEKFTIGEEILTSSNAKVVCPHLEYFRDEENTLPIQWYKDCKLLEEERFVSFSDYLVIKNATLHDKGNYTCRTSYSYNGKQYNISRDISLTVTVSPSNTPPEIFYPRNNSIEVELGSRVIVDCNVTGTETFQVYWTVNNTYIDKYFKDRVFEEEDYEGTTSYEGHPLATVRLNISEVNSEDYERHFVCHAFNSFGQAAAYIVLQHRVTDFQRSLTGGLIALLLLTCITLLIFKLFKIDIVLWYRSSCCPFGKKKASDGKIFDAYVMYPIASGVRGIYALDNFVLRILPEILERQCGYNLFILGRDDLPGEAVANVIDETIKQSRRVIIILESEVASYNVIEDTFEQQLVLYNALIRDEVKVILIELDKIQNYTNLPESIRYIRQKHGAIRWKGDFTEPSVSANTKFWKKVRYRMPPRQNTSSLHLRLL</sequence>
<feature type="domain" description="Ig-like" evidence="22">
    <location>
        <begin position="37"/>
        <end position="117"/>
    </location>
</feature>
<reference evidence="24" key="1">
    <citation type="submission" date="2011-10" db="EMBL/GenBank/DDBJ databases">
        <authorList>
            <consortium name="Soft-shell Turtle Genome Consortium"/>
        </authorList>
    </citation>
    <scope>NUCLEOTIDE SEQUENCE [LARGE SCALE GENOMIC DNA]</scope>
    <source>
        <strain evidence="24">Daiwa-1</strain>
    </source>
</reference>
<feature type="transmembrane region" description="Helical" evidence="19">
    <location>
        <begin position="341"/>
        <end position="362"/>
    </location>
</feature>
<reference evidence="24" key="2">
    <citation type="journal article" date="2013" name="Nat. Genet.">
        <title>The draft genomes of soft-shell turtle and green sea turtle yield insights into the development and evolution of the turtle-specific body plan.</title>
        <authorList>
            <person name="Wang Z."/>
            <person name="Pascual-Anaya J."/>
            <person name="Zadissa A."/>
            <person name="Li W."/>
            <person name="Niimura Y."/>
            <person name="Huang Z."/>
            <person name="Li C."/>
            <person name="White S."/>
            <person name="Xiong Z."/>
            <person name="Fang D."/>
            <person name="Wang B."/>
            <person name="Ming Y."/>
            <person name="Chen Y."/>
            <person name="Zheng Y."/>
            <person name="Kuraku S."/>
            <person name="Pignatelli M."/>
            <person name="Herrero J."/>
            <person name="Beal K."/>
            <person name="Nozawa M."/>
            <person name="Li Q."/>
            <person name="Wang J."/>
            <person name="Zhang H."/>
            <person name="Yu L."/>
            <person name="Shigenobu S."/>
            <person name="Wang J."/>
            <person name="Liu J."/>
            <person name="Flicek P."/>
            <person name="Searle S."/>
            <person name="Wang J."/>
            <person name="Kuratani S."/>
            <person name="Yin Y."/>
            <person name="Aken B."/>
            <person name="Zhang G."/>
            <person name="Irie N."/>
        </authorList>
    </citation>
    <scope>NUCLEOTIDE SEQUENCE [LARGE SCALE GENOMIC DNA]</scope>
    <source>
        <strain evidence="24">Daiwa-1</strain>
    </source>
</reference>
<evidence type="ECO:0000256" key="9">
    <source>
        <dbReference type="ARBA" id="ARBA00022737"/>
    </source>
</evidence>
<evidence type="ECO:0000313" key="24">
    <source>
        <dbReference type="Proteomes" id="UP000007267"/>
    </source>
</evidence>
<dbReference type="PANTHER" id="PTHR11890">
    <property type="entry name" value="INTERLEUKIN-1 RECEPTOR FAMILY MEMBER"/>
    <property type="match status" value="1"/>
</dbReference>
<dbReference type="SUPFAM" id="SSF52200">
    <property type="entry name" value="Toll/Interleukin receptor TIR domain"/>
    <property type="match status" value="1"/>
</dbReference>
<dbReference type="FunFam" id="2.60.40.10:FF:000284">
    <property type="entry name" value="interleukin-1 receptor accessory protein-like 1"/>
    <property type="match status" value="1"/>
</dbReference>
<keyword evidence="8 20" id="KW-0732">Signal</keyword>
<dbReference type="EMBL" id="AGCU01153444">
    <property type="status" value="NOT_ANNOTATED_CDS"/>
    <property type="molecule type" value="Genomic_DNA"/>
</dbReference>
<keyword evidence="7 19" id="KW-0812">Transmembrane</keyword>
<dbReference type="EMBL" id="AGCU01153445">
    <property type="status" value="NOT_ANNOTATED_CDS"/>
    <property type="molecule type" value="Genomic_DNA"/>
</dbReference>
<keyword evidence="9" id="KW-0677">Repeat</keyword>
<dbReference type="Pfam" id="PF01582">
    <property type="entry name" value="TIR"/>
    <property type="match status" value="1"/>
</dbReference>
<dbReference type="HOGENOM" id="CLU_025552_3_1_1"/>
<dbReference type="GO" id="GO:0006954">
    <property type="term" value="P:inflammatory response"/>
    <property type="evidence" value="ECO:0007669"/>
    <property type="project" value="UniProtKB-KW"/>
</dbReference>
<dbReference type="PRINTS" id="PR01538">
    <property type="entry name" value="INTRLEUKN1R1"/>
</dbReference>
<evidence type="ECO:0000256" key="13">
    <source>
        <dbReference type="ARBA" id="ARBA00023136"/>
    </source>
</evidence>
<keyword evidence="11 19" id="KW-1133">Transmembrane helix</keyword>
<dbReference type="Pfam" id="PF13895">
    <property type="entry name" value="Ig_2"/>
    <property type="match status" value="2"/>
</dbReference>
<dbReference type="SUPFAM" id="SSF48726">
    <property type="entry name" value="Immunoglobulin"/>
    <property type="match status" value="3"/>
</dbReference>
<dbReference type="FunFam" id="2.60.40.10:FF:001302">
    <property type="entry name" value="Interleukin 1 receptor like 2"/>
    <property type="match status" value="1"/>
</dbReference>
<evidence type="ECO:0000256" key="19">
    <source>
        <dbReference type="SAM" id="Phobius"/>
    </source>
</evidence>
<evidence type="ECO:0000259" key="21">
    <source>
        <dbReference type="PROSITE" id="PS50104"/>
    </source>
</evidence>
<dbReference type="GO" id="GO:0016787">
    <property type="term" value="F:hydrolase activity"/>
    <property type="evidence" value="ECO:0007669"/>
    <property type="project" value="UniProtKB-KW"/>
</dbReference>
<keyword evidence="5" id="KW-1003">Cell membrane</keyword>
<evidence type="ECO:0000256" key="1">
    <source>
        <dbReference type="ARBA" id="ARBA00004236"/>
    </source>
</evidence>
<keyword evidence="6" id="KW-0964">Secreted</keyword>
<feature type="domain" description="Ig-like" evidence="22">
    <location>
        <begin position="134"/>
        <end position="216"/>
    </location>
</feature>
<dbReference type="SMART" id="SM00408">
    <property type="entry name" value="IGc2"/>
    <property type="match status" value="3"/>
</dbReference>
<evidence type="ECO:0000313" key="23">
    <source>
        <dbReference type="Ensembl" id="ENSPSIP00000019158.1"/>
    </source>
</evidence>
<dbReference type="SMART" id="SM00255">
    <property type="entry name" value="TIR"/>
    <property type="match status" value="1"/>
</dbReference>
<dbReference type="GO" id="GO:0050727">
    <property type="term" value="P:regulation of inflammatory response"/>
    <property type="evidence" value="ECO:0007669"/>
    <property type="project" value="TreeGrafter"/>
</dbReference>
<dbReference type="PRINTS" id="PR01537">
    <property type="entry name" value="INTRLKN1R1F"/>
</dbReference>
<reference evidence="23" key="3">
    <citation type="submission" date="2025-08" db="UniProtKB">
        <authorList>
            <consortium name="Ensembl"/>
        </authorList>
    </citation>
    <scope>IDENTIFICATION</scope>
</reference>
<accession>K7GFU7</accession>
<keyword evidence="18" id="KW-0393">Immunoglobulin domain</keyword>
<dbReference type="Gene3D" id="2.60.40.10">
    <property type="entry name" value="Immunoglobulins"/>
    <property type="match status" value="3"/>
</dbReference>
<dbReference type="EMBL" id="AGCU01153443">
    <property type="status" value="NOT_ANNOTATED_CDS"/>
    <property type="molecule type" value="Genomic_DNA"/>
</dbReference>
<feature type="domain" description="Ig-like" evidence="22">
    <location>
        <begin position="228"/>
        <end position="335"/>
    </location>
</feature>
<dbReference type="FunFam" id="3.40.50.10140:FF:000002">
    <property type="entry name" value="Interleukin 1 receptor accessory protein"/>
    <property type="match status" value="1"/>
</dbReference>
<dbReference type="GO" id="GO:0005576">
    <property type="term" value="C:extracellular region"/>
    <property type="evidence" value="ECO:0007669"/>
    <property type="project" value="UniProtKB-SubCell"/>
</dbReference>
<evidence type="ECO:0000256" key="8">
    <source>
        <dbReference type="ARBA" id="ARBA00022729"/>
    </source>
</evidence>
<evidence type="ECO:0000256" key="3">
    <source>
        <dbReference type="ARBA" id="ARBA00004613"/>
    </source>
</evidence>
<dbReference type="InterPro" id="IPR003598">
    <property type="entry name" value="Ig_sub2"/>
</dbReference>
<dbReference type="GO" id="GO:0004909">
    <property type="term" value="F:interleukin-1, type I, activating receptor activity"/>
    <property type="evidence" value="ECO:0007669"/>
    <property type="project" value="InterPro"/>
</dbReference>
<dbReference type="PROSITE" id="PS50104">
    <property type="entry name" value="TIR"/>
    <property type="match status" value="1"/>
</dbReference>
<dbReference type="Proteomes" id="UP000007267">
    <property type="component" value="Unassembled WGS sequence"/>
</dbReference>
<organism evidence="23 24">
    <name type="scientific">Pelodiscus sinensis</name>
    <name type="common">Chinese softshell turtle</name>
    <name type="synonym">Trionyx sinensis</name>
    <dbReference type="NCBI Taxonomy" id="13735"/>
    <lineage>
        <taxon>Eukaryota</taxon>
        <taxon>Metazoa</taxon>
        <taxon>Chordata</taxon>
        <taxon>Craniata</taxon>
        <taxon>Vertebrata</taxon>
        <taxon>Euteleostomi</taxon>
        <taxon>Archelosauria</taxon>
        <taxon>Testudinata</taxon>
        <taxon>Testudines</taxon>
        <taxon>Cryptodira</taxon>
        <taxon>Trionychia</taxon>
        <taxon>Trionychidae</taxon>
        <taxon>Pelodiscus</taxon>
    </lineage>
</organism>
<dbReference type="InterPro" id="IPR000157">
    <property type="entry name" value="TIR_dom"/>
</dbReference>
<dbReference type="InterPro" id="IPR013098">
    <property type="entry name" value="Ig_I-set"/>
</dbReference>
<dbReference type="STRING" id="13735.ENSPSIP00000019158"/>
<reference evidence="23" key="4">
    <citation type="submission" date="2025-09" db="UniProtKB">
        <authorList>
            <consortium name="Ensembl"/>
        </authorList>
    </citation>
    <scope>IDENTIFICATION</scope>
</reference>
<protein>
    <submittedName>
        <fullName evidence="23">Interleukin 1 receptor like 2</fullName>
    </submittedName>
</protein>
<evidence type="ECO:0000259" key="22">
    <source>
        <dbReference type="PROSITE" id="PS50835"/>
    </source>
</evidence>
<dbReference type="OMA" id="FNVTMQD"/>
<evidence type="ECO:0000256" key="2">
    <source>
        <dbReference type="ARBA" id="ARBA00004479"/>
    </source>
</evidence>
<dbReference type="SMART" id="SM00409">
    <property type="entry name" value="IG"/>
    <property type="match status" value="3"/>
</dbReference>
<dbReference type="InterPro" id="IPR004076">
    <property type="entry name" value="IL-1_rcpt_I-typ"/>
</dbReference>
<evidence type="ECO:0000256" key="14">
    <source>
        <dbReference type="ARBA" id="ARBA00023157"/>
    </source>
</evidence>
<dbReference type="PROSITE" id="PS50835">
    <property type="entry name" value="IG_LIKE"/>
    <property type="match status" value="3"/>
</dbReference>
<dbReference type="GO" id="GO:0005886">
    <property type="term" value="C:plasma membrane"/>
    <property type="evidence" value="ECO:0007669"/>
    <property type="project" value="UniProtKB-SubCell"/>
</dbReference>
<dbReference type="InterPro" id="IPR015621">
    <property type="entry name" value="IL-1_rcpt_fam"/>
</dbReference>
<keyword evidence="24" id="KW-1185">Reference proteome</keyword>
<keyword evidence="10" id="KW-0378">Hydrolase</keyword>
<dbReference type="Gene3D" id="3.40.50.10140">
    <property type="entry name" value="Toll/interleukin-1 receptor homology (TIR) domain"/>
    <property type="match status" value="1"/>
</dbReference>
<dbReference type="InterPro" id="IPR007110">
    <property type="entry name" value="Ig-like_dom"/>
</dbReference>
<name>K7GFU7_PELSI</name>
<dbReference type="AlphaFoldDB" id="K7GFU7"/>
<keyword evidence="14" id="KW-1015">Disulfide bond</keyword>
<dbReference type="InterPro" id="IPR035897">
    <property type="entry name" value="Toll_tir_struct_dom_sf"/>
</dbReference>
<evidence type="ECO:0000256" key="11">
    <source>
        <dbReference type="ARBA" id="ARBA00022989"/>
    </source>
</evidence>
<dbReference type="InterPro" id="IPR036179">
    <property type="entry name" value="Ig-like_dom_sf"/>
</dbReference>
<dbReference type="InterPro" id="IPR013783">
    <property type="entry name" value="Ig-like_fold"/>
</dbReference>
<dbReference type="Pfam" id="PF07679">
    <property type="entry name" value="I-set"/>
    <property type="match status" value="1"/>
</dbReference>
<evidence type="ECO:0000256" key="6">
    <source>
        <dbReference type="ARBA" id="ARBA00022525"/>
    </source>
</evidence>
<dbReference type="FunFam" id="2.60.40.10:FF:000188">
    <property type="entry name" value="Interleukin-1 receptor accessory protein-like 1"/>
    <property type="match status" value="1"/>
</dbReference>
<evidence type="ECO:0000256" key="4">
    <source>
        <dbReference type="ARBA" id="ARBA00009752"/>
    </source>
</evidence>
<evidence type="ECO:0000256" key="17">
    <source>
        <dbReference type="ARBA" id="ARBA00023198"/>
    </source>
</evidence>
<dbReference type="eggNOG" id="ENOG502QWEU">
    <property type="taxonomic scope" value="Eukaryota"/>
</dbReference>
<keyword evidence="17" id="KW-0395">Inflammatory response</keyword>
<keyword evidence="13 19" id="KW-0472">Membrane</keyword>
<keyword evidence="16" id="KW-0325">Glycoprotein</keyword>
<evidence type="ECO:0000256" key="20">
    <source>
        <dbReference type="SAM" id="SignalP"/>
    </source>
</evidence>
<feature type="chain" id="PRO_5003902877" evidence="20">
    <location>
        <begin position="21"/>
        <end position="555"/>
    </location>
</feature>